<dbReference type="Proteomes" id="UP001165186">
    <property type="component" value="Unassembled WGS sequence"/>
</dbReference>
<comment type="caution">
    <text evidence="1">The sequence shown here is derived from an EMBL/GenBank/DDBJ whole genome shotgun (WGS) entry which is preliminary data.</text>
</comment>
<gene>
    <name evidence="1" type="primary">g2010</name>
    <name evidence="1" type="ORF">NpPPO83_00002010</name>
</gene>
<sequence>MDDSFSEPGLGDPKGEFPTKWFFGQDQLSSFLASDLDLLVITLPLTEKTRGMISRDQLAILSKKKTYVSNVGRGAIINTNDLMAALDENQIRGAALDVTDPEPLPPDHKLWKYKNVIITPHCAGNSNHYNERACKILAYNLERRSRGEAVVNRVDKLLGY</sequence>
<proteinExistence type="predicted"/>
<dbReference type="EMBL" id="BSXG01000119">
    <property type="protein sequence ID" value="GME45430.1"/>
    <property type="molecule type" value="Genomic_DNA"/>
</dbReference>
<protein>
    <submittedName>
        <fullName evidence="1">D-isomer specific 2-hydroxyacid dehydrogenase</fullName>
    </submittedName>
</protein>
<name>A0ACB5SKI2_9PEZI</name>
<accession>A0ACB5SKI2</accession>
<keyword evidence="2" id="KW-1185">Reference proteome</keyword>
<evidence type="ECO:0000313" key="2">
    <source>
        <dbReference type="Proteomes" id="UP001165186"/>
    </source>
</evidence>
<reference evidence="1" key="1">
    <citation type="submission" date="2024-09" db="EMBL/GenBank/DDBJ databases">
        <title>Draft Genome Sequences of Neofusicoccum parvum.</title>
        <authorList>
            <person name="Ashida A."/>
            <person name="Camagna M."/>
            <person name="Tanaka A."/>
            <person name="Takemoto D."/>
        </authorList>
    </citation>
    <scope>NUCLEOTIDE SEQUENCE</scope>
    <source>
        <strain evidence="1">PPO83</strain>
    </source>
</reference>
<evidence type="ECO:0000313" key="1">
    <source>
        <dbReference type="EMBL" id="GME45430.1"/>
    </source>
</evidence>
<organism evidence="1 2">
    <name type="scientific">Neofusicoccum parvum</name>
    <dbReference type="NCBI Taxonomy" id="310453"/>
    <lineage>
        <taxon>Eukaryota</taxon>
        <taxon>Fungi</taxon>
        <taxon>Dikarya</taxon>
        <taxon>Ascomycota</taxon>
        <taxon>Pezizomycotina</taxon>
        <taxon>Dothideomycetes</taxon>
        <taxon>Dothideomycetes incertae sedis</taxon>
        <taxon>Botryosphaeriales</taxon>
        <taxon>Botryosphaeriaceae</taxon>
        <taxon>Neofusicoccum</taxon>
    </lineage>
</organism>